<organism evidence="1 2">
    <name type="scientific">Melipona bicolor</name>
    <dbReference type="NCBI Taxonomy" id="60889"/>
    <lineage>
        <taxon>Eukaryota</taxon>
        <taxon>Metazoa</taxon>
        <taxon>Ecdysozoa</taxon>
        <taxon>Arthropoda</taxon>
        <taxon>Hexapoda</taxon>
        <taxon>Insecta</taxon>
        <taxon>Pterygota</taxon>
        <taxon>Neoptera</taxon>
        <taxon>Endopterygota</taxon>
        <taxon>Hymenoptera</taxon>
        <taxon>Apocrita</taxon>
        <taxon>Aculeata</taxon>
        <taxon>Apoidea</taxon>
        <taxon>Anthophila</taxon>
        <taxon>Apidae</taxon>
        <taxon>Melipona</taxon>
    </lineage>
</organism>
<evidence type="ECO:0000313" key="1">
    <source>
        <dbReference type="EMBL" id="KAK1127020.1"/>
    </source>
</evidence>
<accession>A0AA40FXZ4</accession>
<gene>
    <name evidence="1" type="ORF">K0M31_004634</name>
</gene>
<dbReference type="EMBL" id="JAHYIQ010000013">
    <property type="protein sequence ID" value="KAK1127020.1"/>
    <property type="molecule type" value="Genomic_DNA"/>
</dbReference>
<protein>
    <submittedName>
        <fullName evidence="1">Uncharacterized protein</fullName>
    </submittedName>
</protein>
<dbReference type="Proteomes" id="UP001177670">
    <property type="component" value="Unassembled WGS sequence"/>
</dbReference>
<name>A0AA40FXZ4_9HYME</name>
<reference evidence="1" key="1">
    <citation type="submission" date="2021-10" db="EMBL/GenBank/DDBJ databases">
        <title>Melipona bicolor Genome sequencing and assembly.</title>
        <authorList>
            <person name="Araujo N.S."/>
            <person name="Arias M.C."/>
        </authorList>
    </citation>
    <scope>NUCLEOTIDE SEQUENCE</scope>
    <source>
        <strain evidence="1">USP_2M_L1-L4_2017</strain>
        <tissue evidence="1">Whole body</tissue>
    </source>
</reference>
<comment type="caution">
    <text evidence="1">The sequence shown here is derived from an EMBL/GenBank/DDBJ whole genome shotgun (WGS) entry which is preliminary data.</text>
</comment>
<keyword evidence="2" id="KW-1185">Reference proteome</keyword>
<sequence>MTHSNCSCYRTVCVEYIAACHPLDPRKFGTMASVESGGRVGIPNRHLYTRDSGSLWEACRENCVIFHARERSVGRFKNSRVTFGPAAGRGQPKDGPARRARNTVCRGRRMGGCSREDVCLAAPDKIASLLIKLCSWMSLLNSVVNTHIGPAASDLSDITRIVGRPGDTSNSTIRPRERIH</sequence>
<dbReference type="AlphaFoldDB" id="A0AA40FXZ4"/>
<evidence type="ECO:0000313" key="2">
    <source>
        <dbReference type="Proteomes" id="UP001177670"/>
    </source>
</evidence>
<proteinExistence type="predicted"/>